<dbReference type="OrthoDB" id="9768177at2"/>
<keyword evidence="10" id="KW-1185">Reference proteome</keyword>
<evidence type="ECO:0000256" key="6">
    <source>
        <dbReference type="ARBA" id="ARBA00023237"/>
    </source>
</evidence>
<dbReference type="InterPro" id="IPR008969">
    <property type="entry name" value="CarboxyPept-like_regulatory"/>
</dbReference>
<dbReference type="Pfam" id="PF07715">
    <property type="entry name" value="Plug"/>
    <property type="match status" value="1"/>
</dbReference>
<dbReference type="Gene3D" id="2.40.170.20">
    <property type="entry name" value="TonB-dependent receptor, beta-barrel domain"/>
    <property type="match status" value="1"/>
</dbReference>
<reference evidence="9 10" key="1">
    <citation type="submission" date="2018-06" db="EMBL/GenBank/DDBJ databases">
        <title>Echinicola strongylocentroti sp. nov., isolated from a sea urchin Strongylocentrotus intermedius.</title>
        <authorList>
            <person name="Bae S.S."/>
        </authorList>
    </citation>
    <scope>NUCLEOTIDE SEQUENCE [LARGE SCALE GENOMIC DNA]</scope>
    <source>
        <strain evidence="9 10">MEBiC08714</strain>
    </source>
</reference>
<keyword evidence="6 7" id="KW-0998">Cell outer membrane</keyword>
<organism evidence="9 10">
    <name type="scientific">Echinicola strongylocentroti</name>
    <dbReference type="NCBI Taxonomy" id="1795355"/>
    <lineage>
        <taxon>Bacteria</taxon>
        <taxon>Pseudomonadati</taxon>
        <taxon>Bacteroidota</taxon>
        <taxon>Cytophagia</taxon>
        <taxon>Cytophagales</taxon>
        <taxon>Cyclobacteriaceae</taxon>
        <taxon>Echinicola</taxon>
    </lineage>
</organism>
<dbReference type="InterPro" id="IPR023996">
    <property type="entry name" value="TonB-dep_OMP_SusC/RagA"/>
</dbReference>
<dbReference type="Pfam" id="PF13715">
    <property type="entry name" value="CarbopepD_reg_2"/>
    <property type="match status" value="1"/>
</dbReference>
<evidence type="ECO:0000256" key="2">
    <source>
        <dbReference type="ARBA" id="ARBA00022448"/>
    </source>
</evidence>
<evidence type="ECO:0000259" key="8">
    <source>
        <dbReference type="Pfam" id="PF07715"/>
    </source>
</evidence>
<keyword evidence="2 7" id="KW-0813">Transport</keyword>
<dbReference type="AlphaFoldDB" id="A0A2Z4INJ1"/>
<dbReference type="GO" id="GO:0009279">
    <property type="term" value="C:cell outer membrane"/>
    <property type="evidence" value="ECO:0007669"/>
    <property type="project" value="UniProtKB-SubCell"/>
</dbReference>
<feature type="domain" description="TonB-dependent receptor plug" evidence="8">
    <location>
        <begin position="119"/>
        <end position="218"/>
    </location>
</feature>
<dbReference type="Gene3D" id="2.60.40.1120">
    <property type="entry name" value="Carboxypeptidase-like, regulatory domain"/>
    <property type="match status" value="1"/>
</dbReference>
<dbReference type="InterPro" id="IPR039426">
    <property type="entry name" value="TonB-dep_rcpt-like"/>
</dbReference>
<proteinExistence type="inferred from homology"/>
<evidence type="ECO:0000256" key="3">
    <source>
        <dbReference type="ARBA" id="ARBA00022452"/>
    </source>
</evidence>
<dbReference type="PROSITE" id="PS52016">
    <property type="entry name" value="TONB_DEPENDENT_REC_3"/>
    <property type="match status" value="1"/>
</dbReference>
<evidence type="ECO:0000256" key="5">
    <source>
        <dbReference type="ARBA" id="ARBA00023136"/>
    </source>
</evidence>
<dbReference type="SUPFAM" id="SSF49464">
    <property type="entry name" value="Carboxypeptidase regulatory domain-like"/>
    <property type="match status" value="1"/>
</dbReference>
<dbReference type="Gene3D" id="2.170.130.10">
    <property type="entry name" value="TonB-dependent receptor, plug domain"/>
    <property type="match status" value="1"/>
</dbReference>
<dbReference type="InterPro" id="IPR012910">
    <property type="entry name" value="Plug_dom"/>
</dbReference>
<protein>
    <submittedName>
        <fullName evidence="9">SusC/RagA family TonB-linked outer membrane protein</fullName>
    </submittedName>
</protein>
<evidence type="ECO:0000256" key="7">
    <source>
        <dbReference type="PROSITE-ProRule" id="PRU01360"/>
    </source>
</evidence>
<evidence type="ECO:0000313" key="9">
    <source>
        <dbReference type="EMBL" id="AWW32238.1"/>
    </source>
</evidence>
<evidence type="ECO:0000256" key="4">
    <source>
        <dbReference type="ARBA" id="ARBA00022692"/>
    </source>
</evidence>
<dbReference type="KEGG" id="est:DN752_20000"/>
<keyword evidence="4 7" id="KW-0812">Transmembrane</keyword>
<dbReference type="FunFam" id="2.60.40.1120:FF:000003">
    <property type="entry name" value="Outer membrane protein Omp121"/>
    <property type="match status" value="1"/>
</dbReference>
<comment type="similarity">
    <text evidence="7">Belongs to the TonB-dependent receptor family.</text>
</comment>
<dbReference type="EMBL" id="CP030041">
    <property type="protein sequence ID" value="AWW32238.1"/>
    <property type="molecule type" value="Genomic_DNA"/>
</dbReference>
<dbReference type="InterPro" id="IPR036942">
    <property type="entry name" value="Beta-barrel_TonB_sf"/>
</dbReference>
<dbReference type="InterPro" id="IPR037066">
    <property type="entry name" value="Plug_dom_sf"/>
</dbReference>
<dbReference type="SUPFAM" id="SSF56935">
    <property type="entry name" value="Porins"/>
    <property type="match status" value="1"/>
</dbReference>
<sequence>MKTSYIKLTGLIIISLALTNLTYAQHHVRGQVTDSEERLPVPGVSVLIKNQAKGTITDLDGNYDIEVSEQDTLVFSFVGYETTSIPVQHKNMINAILSPSSLGLEEVVVTALGIEKDRSKVGYAVQEVKGESLQKAVTPNVVESLSGKVAGLIVTSNGGDFFSDPQLYLRGSKPLVVVDGVPQPNNDLWNISADDIENITVLKAASASALYGSLGENGAVQITLKSGKNLPKGTSISFNSSTTFQTGFLRIPHAQTAYGPGNTGRYEFGTGAAGGGGTNDYDYSIWGPKFDGQLIKQFDSPIDPETGERVPTPWISRGEDNLKNFMETGIMSSNNLSIQTNTDQGSFVISNTYKYSKASTPGQKLDINTTRLRGNIILSDRLNLDGSLQYNYQYSNNRIRGSYGPSSPIYLMSIWGGAHYDIRDMKDYWVPGKEGIKQYFVENWRYNNPYALSHAWKKPWTKHDILTYLKLNYKISDKVNAYIRSTLNTYSLTDNEEISMDIYDYSIPDRGGRFRYNATRYFENNTDFLITYKDYFANKIGLDATFGANQRYFREEGESASTTQLIVPEVFKLSNSVDRVTPTSYKEYKGVYSAYASLDLSYEEMFYLGFTGRVDKSSTLPKSNDTFFYPSVTFSTVLNEVFTLPQQINYLKLRSAYARVGGDMDIYTAANSYNTGNRWRNEPTASYPGTIENPNLSPAFTNSLEYGFEAKLFNNRVGIDFSVFQNEYGPQIFTQSFSTASGWDGIRENGRTTERKGMDFSINVTPIQKQDFNWSAIINYGKYTDYLTSLPPLPDGTPQLNEGRTEVGDRLYDYWYTSWEKTPEGELIILPSGLPKQTDFAVNQGSTQPNYTLSLQNTFRYKDISLSFLIDGRFGGVTYDRYERDLWRSGSHPEAIHPEREQSNIAYVNGEDAKTMLIPGVKVVGGEVTYDPEGNIISDTREYAPNDYMVDYQSWAINYKAAWQSVLIDKTFVKLREVVVSYNIPSSVVENTFFNHASVSFVGRNLLYWTKDNTYGDLDSYTVSTGDTNLQMPSQRTYGFNLNLQF</sequence>
<gene>
    <name evidence="9" type="ORF">DN752_20000</name>
</gene>
<accession>A0A2Z4INJ1</accession>
<evidence type="ECO:0000256" key="1">
    <source>
        <dbReference type="ARBA" id="ARBA00004571"/>
    </source>
</evidence>
<dbReference type="Proteomes" id="UP000248688">
    <property type="component" value="Chromosome"/>
</dbReference>
<keyword evidence="3 7" id="KW-1134">Transmembrane beta strand</keyword>
<name>A0A2Z4INJ1_9BACT</name>
<keyword evidence="5 7" id="KW-0472">Membrane</keyword>
<evidence type="ECO:0000313" key="10">
    <source>
        <dbReference type="Proteomes" id="UP000248688"/>
    </source>
</evidence>
<dbReference type="NCBIfam" id="TIGR04056">
    <property type="entry name" value="OMP_RagA_SusC"/>
    <property type="match status" value="1"/>
</dbReference>
<comment type="subcellular location">
    <subcellularLocation>
        <location evidence="1 7">Cell outer membrane</location>
        <topology evidence="1 7">Multi-pass membrane protein</topology>
    </subcellularLocation>
</comment>
<dbReference type="RefSeq" id="WP_112785611.1">
    <property type="nucleotide sequence ID" value="NZ_CP030041.1"/>
</dbReference>